<comment type="similarity">
    <text evidence="1">Belongs to the FAM10 family.</text>
</comment>
<accession>A0A8S1ERW6</accession>
<dbReference type="PROSITE" id="PS50005">
    <property type="entry name" value="TPR"/>
    <property type="match status" value="1"/>
</dbReference>
<dbReference type="Gene3D" id="6.10.250.3420">
    <property type="match status" value="1"/>
</dbReference>
<name>A0A8S1ERW6_9PELO</name>
<feature type="domain" description="Hsp70-interacting protein N-terminal" evidence="8">
    <location>
        <begin position="4"/>
        <end position="42"/>
    </location>
</feature>
<dbReference type="Pfam" id="PF18253">
    <property type="entry name" value="HipN"/>
    <property type="match status" value="1"/>
</dbReference>
<comment type="subunit">
    <text evidence="5">Homotetramer. Interacts with Hsc70 as well as DNAJ homologs and Hsp90.</text>
</comment>
<feature type="region of interest" description="Disordered" evidence="7">
    <location>
        <begin position="40"/>
        <end position="109"/>
    </location>
</feature>
<evidence type="ECO:0000313" key="9">
    <source>
        <dbReference type="EMBL" id="CAB3402824.1"/>
    </source>
</evidence>
<dbReference type="EMBL" id="CADEPM010000003">
    <property type="protein sequence ID" value="CAB3402824.1"/>
    <property type="molecule type" value="Genomic_DNA"/>
</dbReference>
<feature type="repeat" description="TPR" evidence="6">
    <location>
        <begin position="110"/>
        <end position="143"/>
    </location>
</feature>
<comment type="function">
    <text evidence="4">One HIP oligomer binds the ATPase domains of at least two HSC70 molecules dependent on activation of the HSC70 ATPase by HSP40. Stabilizes the ADP state of HSC70 that has a high affinity for substrate protein. Through its own chaperone activity, it may contribute to the interaction of HSC70 with various target proteins.</text>
</comment>
<keyword evidence="3 6" id="KW-0802">TPR repeat</keyword>
<keyword evidence="2" id="KW-0677">Repeat</keyword>
<dbReference type="InterPro" id="IPR034649">
    <property type="entry name" value="Hip_N"/>
</dbReference>
<evidence type="ECO:0000256" key="2">
    <source>
        <dbReference type="ARBA" id="ARBA00022737"/>
    </source>
</evidence>
<dbReference type="InterPro" id="IPR019734">
    <property type="entry name" value="TPR_rpt"/>
</dbReference>
<dbReference type="SMART" id="SM00028">
    <property type="entry name" value="TPR"/>
    <property type="match status" value="3"/>
</dbReference>
<dbReference type="InterPro" id="IPR011990">
    <property type="entry name" value="TPR-like_helical_dom_sf"/>
</dbReference>
<dbReference type="CDD" id="cd14438">
    <property type="entry name" value="Hip_N"/>
    <property type="match status" value="1"/>
</dbReference>
<dbReference type="Gene3D" id="1.25.40.10">
    <property type="entry name" value="Tetratricopeptide repeat domain"/>
    <property type="match status" value="1"/>
</dbReference>
<dbReference type="FunFam" id="6.10.250.3420:FF:000001">
    <property type="entry name" value="Hsc70-interacting protein-like protein"/>
    <property type="match status" value="1"/>
</dbReference>
<evidence type="ECO:0000256" key="6">
    <source>
        <dbReference type="PROSITE-ProRule" id="PRU00339"/>
    </source>
</evidence>
<organism evidence="9 10">
    <name type="scientific">Caenorhabditis bovis</name>
    <dbReference type="NCBI Taxonomy" id="2654633"/>
    <lineage>
        <taxon>Eukaryota</taxon>
        <taxon>Metazoa</taxon>
        <taxon>Ecdysozoa</taxon>
        <taxon>Nematoda</taxon>
        <taxon>Chromadorea</taxon>
        <taxon>Rhabditida</taxon>
        <taxon>Rhabditina</taxon>
        <taxon>Rhabditomorpha</taxon>
        <taxon>Rhabditoidea</taxon>
        <taxon>Rhabditidae</taxon>
        <taxon>Peloderinae</taxon>
        <taxon>Caenorhabditis</taxon>
    </lineage>
</organism>
<dbReference type="SUPFAM" id="SSF48452">
    <property type="entry name" value="TPR-like"/>
    <property type="match status" value="1"/>
</dbReference>
<evidence type="ECO:0000256" key="5">
    <source>
        <dbReference type="ARBA" id="ARBA00064040"/>
    </source>
</evidence>
<evidence type="ECO:0000256" key="1">
    <source>
        <dbReference type="ARBA" id="ARBA00009015"/>
    </source>
</evidence>
<sequence length="233" mass="26030">MDQYVLLLKQFVSACTANPNLLHDPKLEFYRDYLQSLGATIPPKTEKASKSTPKEEPKEEMPAEEEEKPKPTEIPFPEIDNSGVIEPDTDFDLPMGDVTKQPTDADLEKASEERDKANEAFSNGDFDAALKHFTAAIEANPGSAILYARRANVLLKLKRPNAAIADCNKAISINPDSATAYKFRGRANRLLGKWVEAKQDLAVACKIDYDETANEWLKEVEPNTVLKFKKETE</sequence>
<dbReference type="OrthoDB" id="533763at2759"/>
<dbReference type="AlphaFoldDB" id="A0A8S1ERW6"/>
<dbReference type="GO" id="GO:0046983">
    <property type="term" value="F:protein dimerization activity"/>
    <property type="evidence" value="ECO:0007669"/>
    <property type="project" value="InterPro"/>
</dbReference>
<protein>
    <recommendedName>
        <fullName evidence="8">Hsp70-interacting protein N-terminal domain-containing protein</fullName>
    </recommendedName>
</protein>
<comment type="caution">
    <text evidence="9">The sequence shown here is derived from an EMBL/GenBank/DDBJ whole genome shotgun (WGS) entry which is preliminary data.</text>
</comment>
<dbReference type="GO" id="GO:1902494">
    <property type="term" value="C:catalytic complex"/>
    <property type="evidence" value="ECO:0007669"/>
    <property type="project" value="UniProtKB-ARBA"/>
</dbReference>
<dbReference type="GO" id="GO:0030544">
    <property type="term" value="F:Hsp70 protein binding"/>
    <property type="evidence" value="ECO:0007669"/>
    <property type="project" value="TreeGrafter"/>
</dbReference>
<dbReference type="PANTHER" id="PTHR45883:SF2">
    <property type="entry name" value="HSC70-INTERACTING PROTEIN"/>
    <property type="match status" value="1"/>
</dbReference>
<evidence type="ECO:0000313" key="10">
    <source>
        <dbReference type="Proteomes" id="UP000494206"/>
    </source>
</evidence>
<gene>
    <name evidence="9" type="ORF">CBOVIS_LOCUS5386</name>
</gene>
<keyword evidence="10" id="KW-1185">Reference proteome</keyword>
<dbReference type="GO" id="GO:0005634">
    <property type="term" value="C:nucleus"/>
    <property type="evidence" value="ECO:0007669"/>
    <property type="project" value="UniProtKB-ARBA"/>
</dbReference>
<reference evidence="9 10" key="1">
    <citation type="submission" date="2020-04" db="EMBL/GenBank/DDBJ databases">
        <authorList>
            <person name="Laetsch R D."/>
            <person name="Stevens L."/>
            <person name="Kumar S."/>
            <person name="Blaxter L. M."/>
        </authorList>
    </citation>
    <scope>NUCLEOTIDE SEQUENCE [LARGE SCALE GENOMIC DNA]</scope>
</reference>
<dbReference type="FunFam" id="1.25.40.10:FF:000112">
    <property type="entry name" value="FAM10 family protein"/>
    <property type="match status" value="1"/>
</dbReference>
<evidence type="ECO:0000256" key="3">
    <source>
        <dbReference type="ARBA" id="ARBA00022803"/>
    </source>
</evidence>
<evidence type="ECO:0000256" key="7">
    <source>
        <dbReference type="SAM" id="MobiDB-lite"/>
    </source>
</evidence>
<dbReference type="Proteomes" id="UP000494206">
    <property type="component" value="Unassembled WGS sequence"/>
</dbReference>
<dbReference type="PANTHER" id="PTHR45883">
    <property type="entry name" value="HSC70-INTERACTING PROTEIN"/>
    <property type="match status" value="1"/>
</dbReference>
<evidence type="ECO:0000256" key="4">
    <source>
        <dbReference type="ARBA" id="ARBA00037033"/>
    </source>
</evidence>
<dbReference type="Pfam" id="PF13432">
    <property type="entry name" value="TPR_16"/>
    <property type="match status" value="1"/>
</dbReference>
<proteinExistence type="inferred from homology"/>
<feature type="compositionally biased region" description="Basic and acidic residues" evidence="7">
    <location>
        <begin position="44"/>
        <end position="71"/>
    </location>
</feature>
<evidence type="ECO:0000259" key="8">
    <source>
        <dbReference type="Pfam" id="PF18253"/>
    </source>
</evidence>